<dbReference type="PANTHER" id="PTHR46124:SF2">
    <property type="entry name" value="D-AMINOACYL-TRNA DEACYLASE"/>
    <property type="match status" value="1"/>
</dbReference>
<dbReference type="GO" id="GO:0004536">
    <property type="term" value="F:DNA nuclease activity"/>
    <property type="evidence" value="ECO:0007669"/>
    <property type="project" value="InterPro"/>
</dbReference>
<feature type="binding site" evidence="4">
    <location>
        <position position="129"/>
    </location>
    <ligand>
        <name>a divalent metal cation</name>
        <dbReference type="ChEBI" id="CHEBI:60240"/>
        <label>2</label>
    </ligand>
</feature>
<dbReference type="InterPro" id="IPR018228">
    <property type="entry name" value="DNase_TatD-rel_CS"/>
</dbReference>
<feature type="binding site" evidence="4">
    <location>
        <position position="154"/>
    </location>
    <ligand>
        <name>a divalent metal cation</name>
        <dbReference type="ChEBI" id="CHEBI:60240"/>
        <label>2</label>
    </ligand>
</feature>
<evidence type="ECO:0000256" key="2">
    <source>
        <dbReference type="ARBA" id="ARBA00022723"/>
    </source>
</evidence>
<evidence type="ECO:0000256" key="3">
    <source>
        <dbReference type="ARBA" id="ARBA00022801"/>
    </source>
</evidence>
<keyword evidence="2 4" id="KW-0479">Metal-binding</keyword>
<dbReference type="InterPro" id="IPR015991">
    <property type="entry name" value="TatD/YcfH-like"/>
</dbReference>
<dbReference type="Gene3D" id="3.20.20.140">
    <property type="entry name" value="Metal-dependent hydrolases"/>
    <property type="match status" value="1"/>
</dbReference>
<dbReference type="AlphaFoldDB" id="A0A2J0L0D6"/>
<dbReference type="GO" id="GO:0005829">
    <property type="term" value="C:cytosol"/>
    <property type="evidence" value="ECO:0007669"/>
    <property type="project" value="TreeGrafter"/>
</dbReference>
<sequence>MNLIDTHCHLDFPDFDKDRLSVINRAKDAGIVRILNVSCSMKSCKKTSELTRGSDSIYGSIGIHPHDAASADDAAISSLKEMAKDKKIVAIGEVGLDYYRNLSPKEKQVEVFLKFISISKELNLPLIIHSRNAMAETLDIIKREFKGNCKGVFHCFSGDEKSLDEILGLGFYVSFTCNITFKNAERLREIVKIAPMDKVLLETDAPFLAPQHLRGKRNEPAYLAYLLDAVSEIKGLSKEEIADTTTRNANRLFKLGI</sequence>
<dbReference type="InterPro" id="IPR032466">
    <property type="entry name" value="Metal_Hydrolase"/>
</dbReference>
<dbReference type="NCBIfam" id="TIGR00010">
    <property type="entry name" value="YchF/TatD family DNA exonuclease"/>
    <property type="match status" value="1"/>
</dbReference>
<evidence type="ECO:0000256" key="1">
    <source>
        <dbReference type="ARBA" id="ARBA00009275"/>
    </source>
</evidence>
<evidence type="ECO:0000313" key="6">
    <source>
        <dbReference type="Proteomes" id="UP000230052"/>
    </source>
</evidence>
<dbReference type="PANTHER" id="PTHR46124">
    <property type="entry name" value="D-AMINOACYL-TRNA DEACYLASE"/>
    <property type="match status" value="1"/>
</dbReference>
<dbReference type="GO" id="GO:0016788">
    <property type="term" value="F:hydrolase activity, acting on ester bonds"/>
    <property type="evidence" value="ECO:0007669"/>
    <property type="project" value="InterPro"/>
</dbReference>
<keyword evidence="3 5" id="KW-0378">Hydrolase</keyword>
<dbReference type="PROSITE" id="PS01137">
    <property type="entry name" value="TATD_1"/>
    <property type="match status" value="1"/>
</dbReference>
<dbReference type="EMBL" id="PEWV01000018">
    <property type="protein sequence ID" value="PIU42120.1"/>
    <property type="molecule type" value="Genomic_DNA"/>
</dbReference>
<dbReference type="SUPFAM" id="SSF51556">
    <property type="entry name" value="Metallo-dependent hydrolases"/>
    <property type="match status" value="1"/>
</dbReference>
<feature type="binding site" evidence="4">
    <location>
        <position position="204"/>
    </location>
    <ligand>
        <name>a divalent metal cation</name>
        <dbReference type="ChEBI" id="CHEBI:60240"/>
        <label>1</label>
    </ligand>
</feature>
<comment type="similarity">
    <text evidence="1">Belongs to the metallo-dependent hydrolases superfamily. TatD-type hydrolase family.</text>
</comment>
<comment type="caution">
    <text evidence="5">The sequence shown here is derived from an EMBL/GenBank/DDBJ whole genome shotgun (WGS) entry which is preliminary data.</text>
</comment>
<dbReference type="InterPro" id="IPR001130">
    <property type="entry name" value="TatD-like"/>
</dbReference>
<protein>
    <submittedName>
        <fullName evidence="5">Hydrolase TatD</fullName>
    </submittedName>
</protein>
<evidence type="ECO:0000313" key="5">
    <source>
        <dbReference type="EMBL" id="PIU42120.1"/>
    </source>
</evidence>
<feature type="binding site" evidence="4">
    <location>
        <position position="9"/>
    </location>
    <ligand>
        <name>a divalent metal cation</name>
        <dbReference type="ChEBI" id="CHEBI:60240"/>
        <label>1</label>
    </ligand>
</feature>
<feature type="binding site" evidence="4">
    <location>
        <position position="93"/>
    </location>
    <ligand>
        <name>a divalent metal cation</name>
        <dbReference type="ChEBI" id="CHEBI:60240"/>
        <label>1</label>
    </ligand>
</feature>
<dbReference type="Pfam" id="PF01026">
    <property type="entry name" value="TatD_DNase"/>
    <property type="match status" value="1"/>
</dbReference>
<dbReference type="CDD" id="cd01310">
    <property type="entry name" value="TatD_DNAse"/>
    <property type="match status" value="1"/>
</dbReference>
<name>A0A2J0L0D6_9BACT</name>
<dbReference type="GO" id="GO:0046872">
    <property type="term" value="F:metal ion binding"/>
    <property type="evidence" value="ECO:0007669"/>
    <property type="project" value="UniProtKB-KW"/>
</dbReference>
<dbReference type="Proteomes" id="UP000230052">
    <property type="component" value="Unassembled WGS sequence"/>
</dbReference>
<dbReference type="PIRSF" id="PIRSF005902">
    <property type="entry name" value="DNase_TatD"/>
    <property type="match status" value="1"/>
</dbReference>
<proteinExistence type="inferred from homology"/>
<reference evidence="5 6" key="1">
    <citation type="submission" date="2017-09" db="EMBL/GenBank/DDBJ databases">
        <title>Depth-based differentiation of microbial function through sediment-hosted aquifers and enrichment of novel symbionts in the deep terrestrial subsurface.</title>
        <authorList>
            <person name="Probst A.J."/>
            <person name="Ladd B."/>
            <person name="Jarett J.K."/>
            <person name="Geller-Mcgrath D.E."/>
            <person name="Sieber C.M."/>
            <person name="Emerson J.B."/>
            <person name="Anantharaman K."/>
            <person name="Thomas B.C."/>
            <person name="Malmstrom R."/>
            <person name="Stieglmeier M."/>
            <person name="Klingl A."/>
            <person name="Woyke T."/>
            <person name="Ryan C.M."/>
            <person name="Banfield J.F."/>
        </authorList>
    </citation>
    <scope>NUCLEOTIDE SEQUENCE [LARGE SCALE GENOMIC DNA]</scope>
    <source>
        <strain evidence="5">CG07_land_8_20_14_0_80_42_15</strain>
    </source>
</reference>
<feature type="binding site" evidence="4">
    <location>
        <position position="7"/>
    </location>
    <ligand>
        <name>a divalent metal cation</name>
        <dbReference type="ChEBI" id="CHEBI:60240"/>
        <label>1</label>
    </ligand>
</feature>
<gene>
    <name evidence="5" type="ORF">COS99_01845</name>
</gene>
<accession>A0A2J0L0D6</accession>
<dbReference type="FunFam" id="3.20.20.140:FF:000005">
    <property type="entry name" value="TatD family hydrolase"/>
    <property type="match status" value="1"/>
</dbReference>
<evidence type="ECO:0000256" key="4">
    <source>
        <dbReference type="PIRSR" id="PIRSR005902-1"/>
    </source>
</evidence>
<organism evidence="5 6">
    <name type="scientific">Candidatus Aquitaenariimonas noxiae</name>
    <dbReference type="NCBI Taxonomy" id="1974741"/>
    <lineage>
        <taxon>Bacteria</taxon>
        <taxon>Pseudomonadati</taxon>
        <taxon>Candidatus Omnitrophota</taxon>
        <taxon>Candidatus Aquitaenariimonas</taxon>
    </lineage>
</organism>